<accession>A0A3P8FS78</accession>
<organism evidence="1 2">
    <name type="scientific">Schistosoma mattheei</name>
    <dbReference type="NCBI Taxonomy" id="31246"/>
    <lineage>
        <taxon>Eukaryota</taxon>
        <taxon>Metazoa</taxon>
        <taxon>Spiralia</taxon>
        <taxon>Lophotrochozoa</taxon>
        <taxon>Platyhelminthes</taxon>
        <taxon>Trematoda</taxon>
        <taxon>Digenea</taxon>
        <taxon>Strigeidida</taxon>
        <taxon>Schistosomatoidea</taxon>
        <taxon>Schistosomatidae</taxon>
        <taxon>Schistosoma</taxon>
    </lineage>
</organism>
<dbReference type="Proteomes" id="UP000269396">
    <property type="component" value="Unassembled WGS sequence"/>
</dbReference>
<sequence length="90" mass="10095">MCKSIPITTCFFPCQNLFNVTTNINREAEDAYQFTSSSPPSLLIEQLGTADGDEDEDEVLNGDRNSSFAARRKAMLCKARKRFIARINNS</sequence>
<proteinExistence type="predicted"/>
<evidence type="ECO:0000313" key="1">
    <source>
        <dbReference type="EMBL" id="VDP61114.1"/>
    </source>
</evidence>
<reference evidence="1 2" key="1">
    <citation type="submission" date="2018-11" db="EMBL/GenBank/DDBJ databases">
        <authorList>
            <consortium name="Pathogen Informatics"/>
        </authorList>
    </citation>
    <scope>NUCLEOTIDE SEQUENCE [LARGE SCALE GENOMIC DNA]</scope>
    <source>
        <strain>Denwood</strain>
        <strain evidence="2">Zambia</strain>
    </source>
</reference>
<evidence type="ECO:0000313" key="2">
    <source>
        <dbReference type="Proteomes" id="UP000269396"/>
    </source>
</evidence>
<protein>
    <submittedName>
        <fullName evidence="1">Uncharacterized protein</fullName>
    </submittedName>
</protein>
<name>A0A3P8FS78_9TREM</name>
<dbReference type="EMBL" id="UZAL01032518">
    <property type="protein sequence ID" value="VDP61114.1"/>
    <property type="molecule type" value="Genomic_DNA"/>
</dbReference>
<gene>
    <name evidence="1" type="ORF">SMTD_LOCUS12517</name>
</gene>
<dbReference type="AlphaFoldDB" id="A0A3P8FS78"/>
<keyword evidence="2" id="KW-1185">Reference proteome</keyword>